<reference evidence="1" key="1">
    <citation type="submission" date="2023-05" db="EMBL/GenBank/DDBJ databases">
        <title>Nepenthes gracilis genome sequencing.</title>
        <authorList>
            <person name="Fukushima K."/>
        </authorList>
    </citation>
    <scope>NUCLEOTIDE SEQUENCE</scope>
    <source>
        <strain evidence="1">SING2019-196</strain>
    </source>
</reference>
<proteinExistence type="predicted"/>
<evidence type="ECO:0000313" key="2">
    <source>
        <dbReference type="Proteomes" id="UP001279734"/>
    </source>
</evidence>
<keyword evidence="2" id="KW-1185">Reference proteome</keyword>
<dbReference type="AlphaFoldDB" id="A0AAD3XJ27"/>
<protein>
    <submittedName>
        <fullName evidence="1">Uncharacterized protein</fullName>
    </submittedName>
</protein>
<sequence>MGVCCRNIDGGQCLVCCRILRDKLLGSRCSWDVVCVLQISGMGLKCPLTAPLFLKSVPGLHFRGGVFSWTCLLECGMELALAGAFAG</sequence>
<gene>
    <name evidence="1" type="ORF">Nepgr_008036</name>
</gene>
<name>A0AAD3XJ27_NEPGR</name>
<evidence type="ECO:0000313" key="1">
    <source>
        <dbReference type="EMBL" id="GMH06196.1"/>
    </source>
</evidence>
<dbReference type="EMBL" id="BSYO01000006">
    <property type="protein sequence ID" value="GMH06196.1"/>
    <property type="molecule type" value="Genomic_DNA"/>
</dbReference>
<organism evidence="1 2">
    <name type="scientific">Nepenthes gracilis</name>
    <name type="common">Slender pitcher plant</name>
    <dbReference type="NCBI Taxonomy" id="150966"/>
    <lineage>
        <taxon>Eukaryota</taxon>
        <taxon>Viridiplantae</taxon>
        <taxon>Streptophyta</taxon>
        <taxon>Embryophyta</taxon>
        <taxon>Tracheophyta</taxon>
        <taxon>Spermatophyta</taxon>
        <taxon>Magnoliopsida</taxon>
        <taxon>eudicotyledons</taxon>
        <taxon>Gunneridae</taxon>
        <taxon>Pentapetalae</taxon>
        <taxon>Caryophyllales</taxon>
        <taxon>Nepenthaceae</taxon>
        <taxon>Nepenthes</taxon>
    </lineage>
</organism>
<accession>A0AAD3XJ27</accession>
<dbReference type="Proteomes" id="UP001279734">
    <property type="component" value="Unassembled WGS sequence"/>
</dbReference>
<comment type="caution">
    <text evidence="1">The sequence shown here is derived from an EMBL/GenBank/DDBJ whole genome shotgun (WGS) entry which is preliminary data.</text>
</comment>